<feature type="domain" description="Endonuclease GajA/Old nuclease/RecF-like AAA" evidence="1">
    <location>
        <begin position="1"/>
        <end position="188"/>
    </location>
</feature>
<dbReference type="InterPro" id="IPR027417">
    <property type="entry name" value="P-loop_NTPase"/>
</dbReference>
<accession>A0A7G9YTG9</accession>
<dbReference type="InterPro" id="IPR041685">
    <property type="entry name" value="AAA_GajA/Old/RecF-like"/>
</dbReference>
<dbReference type="Pfam" id="PF13175">
    <property type="entry name" value="AAA_15"/>
    <property type="match status" value="1"/>
</dbReference>
<dbReference type="SUPFAM" id="SSF52540">
    <property type="entry name" value="P-loop containing nucleoside triphosphate hydrolases"/>
    <property type="match status" value="1"/>
</dbReference>
<name>A0A7G9YTG9_9EURY</name>
<dbReference type="InterPro" id="IPR051396">
    <property type="entry name" value="Bact_Antivir_Def_Nuclease"/>
</dbReference>
<protein>
    <submittedName>
        <fullName evidence="2">DNA replication and repair protein RecF</fullName>
    </submittedName>
</protein>
<evidence type="ECO:0000313" key="2">
    <source>
        <dbReference type="EMBL" id="QNO51303.1"/>
    </source>
</evidence>
<dbReference type="Gene3D" id="3.40.50.300">
    <property type="entry name" value="P-loop containing nucleotide triphosphate hydrolases"/>
    <property type="match status" value="1"/>
</dbReference>
<dbReference type="PANTHER" id="PTHR43581:SF4">
    <property type="entry name" value="ATP_GTP PHOSPHATASE"/>
    <property type="match status" value="1"/>
</dbReference>
<proteinExistence type="predicted"/>
<evidence type="ECO:0000259" key="1">
    <source>
        <dbReference type="Pfam" id="PF13175"/>
    </source>
</evidence>
<gene>
    <name evidence="2" type="primary">recF</name>
    <name evidence="2" type="ORF">ILBEGJOJ_00033</name>
</gene>
<reference evidence="2" key="1">
    <citation type="submission" date="2020-06" db="EMBL/GenBank/DDBJ databases">
        <title>Unique genomic features of the anaerobic methanotrophic archaea.</title>
        <authorList>
            <person name="Chadwick G.L."/>
            <person name="Skennerton C.T."/>
            <person name="Laso-Perez R."/>
            <person name="Leu A.O."/>
            <person name="Speth D.R."/>
            <person name="Yu H."/>
            <person name="Morgan-Lang C."/>
            <person name="Hatzenpichler R."/>
            <person name="Goudeau D."/>
            <person name="Malmstrom R."/>
            <person name="Brazelton W.J."/>
            <person name="Woyke T."/>
            <person name="Hallam S.J."/>
            <person name="Tyson G.W."/>
            <person name="Wegener G."/>
            <person name="Boetius A."/>
            <person name="Orphan V."/>
        </authorList>
    </citation>
    <scope>NUCLEOTIDE SEQUENCE</scope>
</reference>
<dbReference type="AlphaFoldDB" id="A0A7G9YTG9"/>
<organism evidence="2">
    <name type="scientific">Candidatus Methanophagaceae archaeon ANME-1 ERB6</name>
    <dbReference type="NCBI Taxonomy" id="2759912"/>
    <lineage>
        <taxon>Archaea</taxon>
        <taxon>Methanobacteriati</taxon>
        <taxon>Methanobacteriota</taxon>
        <taxon>Stenosarchaea group</taxon>
        <taxon>Methanomicrobia</taxon>
        <taxon>Candidatus Methanophagales</taxon>
        <taxon>Candidatus Methanophagaceae</taxon>
    </lineage>
</organism>
<dbReference type="EMBL" id="MT631465">
    <property type="protein sequence ID" value="QNO51303.1"/>
    <property type="molecule type" value="Genomic_DNA"/>
</dbReference>
<dbReference type="PANTHER" id="PTHR43581">
    <property type="entry name" value="ATP/GTP PHOSPHATASE"/>
    <property type="match status" value="1"/>
</dbReference>
<sequence>MKIEAFTIKNYRSIKELKIENLNPVNVFFGKNNVGKSNILRGLHLAFFCLKSDEMFLPDTMFYNRNIDKPIEITVELFLGEEFYDTEKVSNALREGIGKIYSAIAYKESIFRDTEKEVKQFIEESESFKPLKRIGLKMHLDYNEETTDIGVSVEDFESDYRFDYGKYRFVYEKLKRSIMEKVNDELDRFIDYFSSEVSRLGLDREEVLPAFRLYRVPFGSRDGLQIGEYVERLKKYLKNIKEPDKRREALSLVEQYEDLLPESGGLLIEPFSTTFSIVKHQLFQSQKPLTKFISGFNLRI</sequence>